<evidence type="ECO:0000256" key="15">
    <source>
        <dbReference type="SAM" id="Phobius"/>
    </source>
</evidence>
<keyword evidence="15" id="KW-0812">Transmembrane</keyword>
<sequence>MGVLYLYLSRHYNYWKKKGVPHLKPSPYIGNLKQLLRIKECPGQFLASLYFKGVGKPYFGFFIFDRPALIIRDPELIKHILLKEFHHFTDRFATADEKIDPMGGKNIFLIKGSRWRHLRSNLSTTFSSGKLKRMFPLIVKCAQELRDYVGENGSSKDNPLDVKDVMARSAIDVIASCMYGIDSGALREPRGEFRKFGKNVFAFSPKRAIEMLAFFFTPGLIRFVKGMFFQRHSDKFLRGAFTEAVKERETGESFRNDLVDVLLSLKRNKLEEKEIKGITKKKDTEELKTLEYTDEDLVAQAVIFFTAGFETTSITTGFALYELAMNTQVQKKLREQIGQVLDTHDGHITYEAIRDMKYLDMVVSETLRMYPPLPFLDRNCVKDFTIPGTDIVIEKNTPVYIPTLGMHRDPILFPEPLKFRPERFAPENKESINRFSYLPFGEGPHMCIGMRFGLLAAKTELVHLLSSWEVAPCAETPRTMVLSPYVLFLRNLGKIPLLFRENGMGQFPMRERPIPFEFRVWLATLIGAVVFVISFLFFTRHFNHWAKKGVPCLTPTPFVGNLLPMLRLQECPGVLVASLYDGAPNYPYVGFFVFDRPALLIRDPEMVKNILVKDFEYFSDRHTSADESADPLGAKNIFLLKGPKWKYVREVVVRSATDVITKCLFSIEGDSLKKEDDNFRKYGKKVFDFTLMRALELLTFVFVPSLNKLGFSIFFQKETDAFIKTKFKELIGERRKNSAIFFTAGFESTSITTSFALYELALFPSIQWRLRAEIGAVLARHGGNITYQSVNEMTYLNMVIKETLRMYPTLPFLDRNCVRDYVLPGTDIVIEENTPVFIPVLGIQRDPKYFPRPDHFDPERFSEEIRSFSHRTHISRLVKARTCASIFDTRLLSNAFTNFNEILQGHSLKLGRNI</sequence>
<keyword evidence="10" id="KW-0560">Oxidoreductase</keyword>
<evidence type="ECO:0000256" key="8">
    <source>
        <dbReference type="ARBA" id="ARBA00022824"/>
    </source>
</evidence>
<dbReference type="PROSITE" id="PS00086">
    <property type="entry name" value="CYTOCHROME_P450"/>
    <property type="match status" value="1"/>
</dbReference>
<dbReference type="InterPro" id="IPR001128">
    <property type="entry name" value="Cyt_P450"/>
</dbReference>
<accession>A0A7R8VIE2</accession>
<dbReference type="GO" id="GO:0016705">
    <property type="term" value="F:oxidoreductase activity, acting on paired donors, with incorporation or reduction of molecular oxygen"/>
    <property type="evidence" value="ECO:0007669"/>
    <property type="project" value="InterPro"/>
</dbReference>
<dbReference type="GO" id="GO:0005506">
    <property type="term" value="F:iron ion binding"/>
    <property type="evidence" value="ECO:0007669"/>
    <property type="project" value="InterPro"/>
</dbReference>
<dbReference type="PRINTS" id="PR00385">
    <property type="entry name" value="P450"/>
</dbReference>
<dbReference type="InterPro" id="IPR050476">
    <property type="entry name" value="Insect_CytP450_Detox"/>
</dbReference>
<evidence type="ECO:0000256" key="1">
    <source>
        <dbReference type="ARBA" id="ARBA00001971"/>
    </source>
</evidence>
<dbReference type="EMBL" id="OA566610">
    <property type="protein sequence ID" value="CAD7199180.1"/>
    <property type="molecule type" value="Genomic_DNA"/>
</dbReference>
<evidence type="ECO:0000256" key="13">
    <source>
        <dbReference type="ARBA" id="ARBA00023136"/>
    </source>
</evidence>
<dbReference type="Pfam" id="PF00067">
    <property type="entry name" value="p450"/>
    <property type="match status" value="3"/>
</dbReference>
<evidence type="ECO:0000313" key="16">
    <source>
        <dbReference type="EMBL" id="CAD7199180.1"/>
    </source>
</evidence>
<comment type="function">
    <text evidence="2">May be involved in the metabolism of insect hormones and in the breakdown of synthetic insecticides.</text>
</comment>
<evidence type="ECO:0000256" key="12">
    <source>
        <dbReference type="ARBA" id="ARBA00023033"/>
    </source>
</evidence>
<keyword evidence="9" id="KW-0492">Microsome</keyword>
<dbReference type="InterPro" id="IPR002403">
    <property type="entry name" value="Cyt_P450_E_grp-IV"/>
</dbReference>
<dbReference type="GO" id="GO:0005789">
    <property type="term" value="C:endoplasmic reticulum membrane"/>
    <property type="evidence" value="ECO:0007669"/>
    <property type="project" value="UniProtKB-SubCell"/>
</dbReference>
<dbReference type="InterPro" id="IPR036396">
    <property type="entry name" value="Cyt_P450_sf"/>
</dbReference>
<keyword evidence="15" id="KW-1133">Transmembrane helix</keyword>
<dbReference type="PRINTS" id="PR00465">
    <property type="entry name" value="EP450IV"/>
</dbReference>
<comment type="subcellular location">
    <subcellularLocation>
        <location evidence="4">Endoplasmic reticulum membrane</location>
        <topology evidence="4">Peripheral membrane protein</topology>
    </subcellularLocation>
    <subcellularLocation>
        <location evidence="3">Microsome membrane</location>
        <topology evidence="3">Peripheral membrane protein</topology>
    </subcellularLocation>
</comment>
<name>A0A7R8VIE2_TIMDO</name>
<protein>
    <recommendedName>
        <fullName evidence="17">Cytochrome P450</fullName>
    </recommendedName>
</protein>
<comment type="similarity">
    <text evidence="5">Belongs to the cytochrome P450 family.</text>
</comment>
<keyword evidence="11 14" id="KW-0408">Iron</keyword>
<evidence type="ECO:0000256" key="6">
    <source>
        <dbReference type="ARBA" id="ARBA00022617"/>
    </source>
</evidence>
<keyword evidence="7 14" id="KW-0479">Metal-binding</keyword>
<evidence type="ECO:0000256" key="11">
    <source>
        <dbReference type="ARBA" id="ARBA00023004"/>
    </source>
</evidence>
<organism evidence="16">
    <name type="scientific">Timema douglasi</name>
    <name type="common">Walking stick</name>
    <dbReference type="NCBI Taxonomy" id="61478"/>
    <lineage>
        <taxon>Eukaryota</taxon>
        <taxon>Metazoa</taxon>
        <taxon>Ecdysozoa</taxon>
        <taxon>Arthropoda</taxon>
        <taxon>Hexapoda</taxon>
        <taxon>Insecta</taxon>
        <taxon>Pterygota</taxon>
        <taxon>Neoptera</taxon>
        <taxon>Polyneoptera</taxon>
        <taxon>Phasmatodea</taxon>
        <taxon>Timematodea</taxon>
        <taxon>Timematoidea</taxon>
        <taxon>Timematidae</taxon>
        <taxon>Timema</taxon>
    </lineage>
</organism>
<dbReference type="CDD" id="cd11056">
    <property type="entry name" value="CYP6-like"/>
    <property type="match status" value="2"/>
</dbReference>
<dbReference type="GO" id="GO:0004497">
    <property type="term" value="F:monooxygenase activity"/>
    <property type="evidence" value="ECO:0007669"/>
    <property type="project" value="UniProtKB-KW"/>
</dbReference>
<keyword evidence="12" id="KW-0503">Monooxygenase</keyword>
<dbReference type="AlphaFoldDB" id="A0A7R8VIE2"/>
<keyword evidence="6 14" id="KW-0349">Heme</keyword>
<evidence type="ECO:0000256" key="10">
    <source>
        <dbReference type="ARBA" id="ARBA00023002"/>
    </source>
</evidence>
<keyword evidence="13 15" id="KW-0472">Membrane</keyword>
<gene>
    <name evidence="16" type="ORF">TDIB3V08_LOCUS5440</name>
</gene>
<feature type="binding site" description="axial binding residue" evidence="14">
    <location>
        <position position="447"/>
    </location>
    <ligand>
        <name>heme</name>
        <dbReference type="ChEBI" id="CHEBI:30413"/>
    </ligand>
    <ligandPart>
        <name>Fe</name>
        <dbReference type="ChEBI" id="CHEBI:18248"/>
    </ligandPart>
</feature>
<keyword evidence="8" id="KW-0256">Endoplasmic reticulum</keyword>
<evidence type="ECO:0000256" key="14">
    <source>
        <dbReference type="PIRSR" id="PIRSR602403-1"/>
    </source>
</evidence>
<evidence type="ECO:0000256" key="2">
    <source>
        <dbReference type="ARBA" id="ARBA00003690"/>
    </source>
</evidence>
<dbReference type="InterPro" id="IPR017972">
    <property type="entry name" value="Cyt_P450_CS"/>
</dbReference>
<dbReference type="SUPFAM" id="SSF48264">
    <property type="entry name" value="Cytochrome P450"/>
    <property type="match status" value="2"/>
</dbReference>
<dbReference type="GO" id="GO:0020037">
    <property type="term" value="F:heme binding"/>
    <property type="evidence" value="ECO:0007669"/>
    <property type="project" value="InterPro"/>
</dbReference>
<evidence type="ECO:0000256" key="9">
    <source>
        <dbReference type="ARBA" id="ARBA00022848"/>
    </source>
</evidence>
<feature type="transmembrane region" description="Helical" evidence="15">
    <location>
        <begin position="518"/>
        <end position="538"/>
    </location>
</feature>
<evidence type="ECO:0000256" key="5">
    <source>
        <dbReference type="ARBA" id="ARBA00010617"/>
    </source>
</evidence>
<dbReference type="FunFam" id="1.10.630.10:FF:000042">
    <property type="entry name" value="Cytochrome P450"/>
    <property type="match status" value="1"/>
</dbReference>
<comment type="cofactor">
    <cofactor evidence="1 14">
        <name>heme</name>
        <dbReference type="ChEBI" id="CHEBI:30413"/>
    </cofactor>
</comment>
<dbReference type="PANTHER" id="PTHR24292:SF45">
    <property type="entry name" value="CYTOCHROME P450 6G1-RELATED"/>
    <property type="match status" value="1"/>
</dbReference>
<dbReference type="Gene3D" id="1.10.630.10">
    <property type="entry name" value="Cytochrome P450"/>
    <property type="match status" value="3"/>
</dbReference>
<evidence type="ECO:0008006" key="17">
    <source>
        <dbReference type="Google" id="ProtNLM"/>
    </source>
</evidence>
<evidence type="ECO:0000256" key="7">
    <source>
        <dbReference type="ARBA" id="ARBA00022723"/>
    </source>
</evidence>
<evidence type="ECO:0000256" key="4">
    <source>
        <dbReference type="ARBA" id="ARBA00004406"/>
    </source>
</evidence>
<evidence type="ECO:0000256" key="3">
    <source>
        <dbReference type="ARBA" id="ARBA00004174"/>
    </source>
</evidence>
<reference evidence="16" key="1">
    <citation type="submission" date="2020-11" db="EMBL/GenBank/DDBJ databases">
        <authorList>
            <person name="Tran Van P."/>
        </authorList>
    </citation>
    <scope>NUCLEOTIDE SEQUENCE</scope>
</reference>
<dbReference type="PANTHER" id="PTHR24292">
    <property type="entry name" value="CYTOCHROME P450"/>
    <property type="match status" value="1"/>
</dbReference>
<proteinExistence type="inferred from homology"/>